<evidence type="ECO:0000256" key="1">
    <source>
        <dbReference type="SAM" id="MobiDB-lite"/>
    </source>
</evidence>
<feature type="compositionally biased region" description="Basic and acidic residues" evidence="1">
    <location>
        <begin position="71"/>
        <end position="81"/>
    </location>
</feature>
<evidence type="ECO:0000313" key="2">
    <source>
        <dbReference type="EMBL" id="MCM2577987.1"/>
    </source>
</evidence>
<dbReference type="Proteomes" id="UP001167160">
    <property type="component" value="Unassembled WGS sequence"/>
</dbReference>
<dbReference type="RefSeq" id="WP_251413681.1">
    <property type="nucleotide sequence ID" value="NZ_JAMQGM010000024.1"/>
</dbReference>
<evidence type="ECO:0000313" key="3">
    <source>
        <dbReference type="Proteomes" id="UP001167160"/>
    </source>
</evidence>
<gene>
    <name evidence="2" type="ORF">M1E25_11555</name>
</gene>
<comment type="caution">
    <text evidence="2">The sequence shown here is derived from an EMBL/GenBank/DDBJ whole genome shotgun (WGS) entry which is preliminary data.</text>
</comment>
<protein>
    <recommendedName>
        <fullName evidence="4">Antitoxin</fullName>
    </recommendedName>
</protein>
<sequence>MVALQIRDVPEDIRDRLAAIAAERGQSLQTYLFDLINDEVRRRDNLAVLEQFSAKRHGTRLTTGDVVGALEHSRSERDRTLDSPIGEAE</sequence>
<reference evidence="2" key="1">
    <citation type="journal article" date="2023" name="Int. J. Syst. Evol. Microbiol.">
        <title>Streptomyces meridianus sp. nov. isolated from brackish water of the Tagus estuary in Alcochete, Portugal.</title>
        <authorList>
            <person name="Santos J.D.N."/>
            <person name="Klimek D."/>
            <person name="Calusinska M."/>
            <person name="Lobo Da Cunha A."/>
            <person name="Catita J."/>
            <person name="Goncalves H."/>
            <person name="Gonzalez I."/>
            <person name="Reyes F."/>
            <person name="Lage O.M."/>
        </authorList>
    </citation>
    <scope>NUCLEOTIDE SEQUENCE</scope>
    <source>
        <strain evidence="2">MTZ3.1</strain>
    </source>
</reference>
<name>A0ABT0X625_9ACTN</name>
<keyword evidence="3" id="KW-1185">Reference proteome</keyword>
<accession>A0ABT0X625</accession>
<evidence type="ECO:0008006" key="4">
    <source>
        <dbReference type="Google" id="ProtNLM"/>
    </source>
</evidence>
<dbReference type="EMBL" id="JAMQGM010000024">
    <property type="protein sequence ID" value="MCM2577987.1"/>
    <property type="molecule type" value="Genomic_DNA"/>
</dbReference>
<proteinExistence type="predicted"/>
<dbReference type="SUPFAM" id="SSF47598">
    <property type="entry name" value="Ribbon-helix-helix"/>
    <property type="match status" value="1"/>
</dbReference>
<dbReference type="InterPro" id="IPR010985">
    <property type="entry name" value="Ribbon_hlx_hlx"/>
</dbReference>
<feature type="region of interest" description="Disordered" evidence="1">
    <location>
        <begin position="66"/>
        <end position="89"/>
    </location>
</feature>
<organism evidence="2 3">
    <name type="scientific">Streptomyces meridianus</name>
    <dbReference type="NCBI Taxonomy" id="2938945"/>
    <lineage>
        <taxon>Bacteria</taxon>
        <taxon>Bacillati</taxon>
        <taxon>Actinomycetota</taxon>
        <taxon>Actinomycetes</taxon>
        <taxon>Kitasatosporales</taxon>
        <taxon>Streptomycetaceae</taxon>
        <taxon>Streptomyces</taxon>
    </lineage>
</organism>